<dbReference type="GO" id="GO:0003899">
    <property type="term" value="F:DNA-directed RNA polymerase activity"/>
    <property type="evidence" value="ECO:0007669"/>
    <property type="project" value="UniProtKB-UniRule"/>
</dbReference>
<proteinExistence type="inferred from homology"/>
<comment type="subunit">
    <text evidence="5">RNAP is composed of a core of 2 alpha, a beta and a beta' subunit. The core is associated with a delta subunit, and at least one of epsilon or omega. When a sigma factor is associated with the core the holoenzyme is formed, which can initiate transcription.</text>
</comment>
<protein>
    <recommendedName>
        <fullName evidence="5">DNA-directed RNA polymerase subunit epsilon</fullName>
        <shortName evidence="5">RNAP epsilon subunit</shortName>
        <ecNumber evidence="5">2.7.7.6</ecNumber>
    </recommendedName>
    <alternativeName>
        <fullName evidence="5">RNA polymerase epsilon subunit</fullName>
    </alternativeName>
    <alternativeName>
        <fullName evidence="5">Transcriptase subunit epsilon</fullName>
    </alternativeName>
</protein>
<reference evidence="7" key="1">
    <citation type="submission" date="2019-03" db="EMBL/GenBank/DDBJ databases">
        <title>Weissella sp. 26KH-42 Genome sequencing.</title>
        <authorList>
            <person name="Heo J."/>
            <person name="Kim S.-J."/>
            <person name="Kim J.-S."/>
            <person name="Hong S.-B."/>
            <person name="Kwon S.-W."/>
        </authorList>
    </citation>
    <scope>NUCLEOTIDE SEQUENCE [LARGE SCALE GENOMIC DNA]</scope>
    <source>
        <strain evidence="7">26KH-42</strain>
    </source>
</reference>
<dbReference type="GO" id="GO:0000428">
    <property type="term" value="C:DNA-directed RNA polymerase complex"/>
    <property type="evidence" value="ECO:0007669"/>
    <property type="project" value="UniProtKB-KW"/>
</dbReference>
<evidence type="ECO:0000313" key="6">
    <source>
        <dbReference type="EMBL" id="QBO37342.1"/>
    </source>
</evidence>
<keyword evidence="1 5" id="KW-0240">DNA-directed RNA polymerase</keyword>
<dbReference type="EC" id="2.7.7.6" evidence="5"/>
<organism evidence="6 7">
    <name type="scientific">Periweissella cryptocerci</name>
    <dbReference type="NCBI Taxonomy" id="2506420"/>
    <lineage>
        <taxon>Bacteria</taxon>
        <taxon>Bacillati</taxon>
        <taxon>Bacillota</taxon>
        <taxon>Bacilli</taxon>
        <taxon>Lactobacillales</taxon>
        <taxon>Lactobacillaceae</taxon>
        <taxon>Periweissella</taxon>
    </lineage>
</organism>
<evidence type="ECO:0000313" key="7">
    <source>
        <dbReference type="Proteomes" id="UP000292886"/>
    </source>
</evidence>
<dbReference type="HAMAP" id="MF_01553">
    <property type="entry name" value="RNApol_bact_RpoY"/>
    <property type="match status" value="1"/>
</dbReference>
<dbReference type="GO" id="GO:0003677">
    <property type="term" value="F:DNA binding"/>
    <property type="evidence" value="ECO:0007669"/>
    <property type="project" value="UniProtKB-UniRule"/>
</dbReference>
<accession>A0A4P6YWU7</accession>
<keyword evidence="7" id="KW-1185">Reference proteome</keyword>
<dbReference type="RefSeq" id="WP_133364419.1">
    <property type="nucleotide sequence ID" value="NZ_CP037940.1"/>
</dbReference>
<comment type="similarity">
    <text evidence="5">Belongs to the RNA polymerase subunit epsilon family.</text>
</comment>
<evidence type="ECO:0000256" key="5">
    <source>
        <dbReference type="HAMAP-Rule" id="MF_01553"/>
    </source>
</evidence>
<keyword evidence="4 5" id="KW-0804">Transcription</keyword>
<name>A0A4P6YWU7_9LACO</name>
<dbReference type="KEGG" id="wei:EQG49_13145"/>
<dbReference type="GO" id="GO:0006351">
    <property type="term" value="P:DNA-templated transcription"/>
    <property type="evidence" value="ECO:0007669"/>
    <property type="project" value="UniProtKB-UniRule"/>
</dbReference>
<evidence type="ECO:0000256" key="2">
    <source>
        <dbReference type="ARBA" id="ARBA00022679"/>
    </source>
</evidence>
<comment type="function">
    <text evidence="5">A non-essential component of RNA polymerase (RNAP).</text>
</comment>
<keyword evidence="3 5" id="KW-0548">Nucleotidyltransferase</keyword>
<dbReference type="NCBIfam" id="NF010188">
    <property type="entry name" value="PRK13667.1"/>
    <property type="match status" value="1"/>
</dbReference>
<comment type="catalytic activity">
    <reaction evidence="5">
        <text>RNA(n) + a ribonucleoside 5'-triphosphate = RNA(n+1) + diphosphate</text>
        <dbReference type="Rhea" id="RHEA:21248"/>
        <dbReference type="Rhea" id="RHEA-COMP:14527"/>
        <dbReference type="Rhea" id="RHEA-COMP:17342"/>
        <dbReference type="ChEBI" id="CHEBI:33019"/>
        <dbReference type="ChEBI" id="CHEBI:61557"/>
        <dbReference type="ChEBI" id="CHEBI:140395"/>
        <dbReference type="EC" id="2.7.7.6"/>
    </reaction>
</comment>
<dbReference type="Gene3D" id="3.10.20.730">
    <property type="entry name" value="RNAP, epsilon subunit-like"/>
    <property type="match status" value="1"/>
</dbReference>
<dbReference type="OrthoDB" id="2147503at2"/>
<keyword evidence="2 5" id="KW-0808">Transferase</keyword>
<gene>
    <name evidence="5" type="primary">rpoY</name>
    <name evidence="6" type="ORF">EQG49_13145</name>
</gene>
<dbReference type="Proteomes" id="UP000292886">
    <property type="component" value="Chromosome"/>
</dbReference>
<dbReference type="AlphaFoldDB" id="A0A4P6YWU7"/>
<evidence type="ECO:0000256" key="1">
    <source>
        <dbReference type="ARBA" id="ARBA00022478"/>
    </source>
</evidence>
<sequence length="70" mass="8273">MVFKIYYQETKQQNPKRESTQVMYIEAANQPDAREIVETKTNHNIEFIEELSTAALEYEKQSVSFKITEL</sequence>
<evidence type="ECO:0000256" key="4">
    <source>
        <dbReference type="ARBA" id="ARBA00023163"/>
    </source>
</evidence>
<evidence type="ECO:0000256" key="3">
    <source>
        <dbReference type="ARBA" id="ARBA00022695"/>
    </source>
</evidence>
<dbReference type="Pfam" id="PF07288">
    <property type="entry name" value="RpoY"/>
    <property type="match status" value="1"/>
</dbReference>
<dbReference type="InterPro" id="IPR009907">
    <property type="entry name" value="RpoY"/>
</dbReference>
<dbReference type="EMBL" id="CP037940">
    <property type="protein sequence ID" value="QBO37342.1"/>
    <property type="molecule type" value="Genomic_DNA"/>
</dbReference>